<evidence type="ECO:0000313" key="7">
    <source>
        <dbReference type="EMBL" id="PAA89971.1"/>
    </source>
</evidence>
<dbReference type="PANTHER" id="PTHR11575">
    <property type="entry name" value="5'-NUCLEOTIDASE-RELATED"/>
    <property type="match status" value="1"/>
</dbReference>
<dbReference type="GO" id="GO:0016787">
    <property type="term" value="F:hydrolase activity"/>
    <property type="evidence" value="ECO:0007669"/>
    <property type="project" value="UniProtKB-KW"/>
</dbReference>
<comment type="similarity">
    <text evidence="1 3">Belongs to the 5'-nucleotidase family.</text>
</comment>
<name>A0A267GVB6_9PLAT</name>
<feature type="domain" description="5'-Nucleotidase C-terminal" evidence="6">
    <location>
        <begin position="305"/>
        <end position="447"/>
    </location>
</feature>
<dbReference type="OrthoDB" id="10252235at2759"/>
<feature type="compositionally biased region" description="Acidic residues" evidence="4">
    <location>
        <begin position="612"/>
        <end position="624"/>
    </location>
</feature>
<protein>
    <recommendedName>
        <fullName evidence="9">5'-Nucleotidase C-terminal domain-containing protein</fullName>
    </recommendedName>
</protein>
<evidence type="ECO:0000259" key="5">
    <source>
        <dbReference type="Pfam" id="PF00149"/>
    </source>
</evidence>
<dbReference type="InterPro" id="IPR006179">
    <property type="entry name" value="5_nucleotidase/apyrase"/>
</dbReference>
<comment type="caution">
    <text evidence="7">The sequence shown here is derived from an EMBL/GenBank/DDBJ whole genome shotgun (WGS) entry which is preliminary data.</text>
</comment>
<evidence type="ECO:0000313" key="8">
    <source>
        <dbReference type="Proteomes" id="UP000215902"/>
    </source>
</evidence>
<dbReference type="STRING" id="282301.A0A267GVB6"/>
<proteinExistence type="inferred from homology"/>
<dbReference type="SUPFAM" id="SSF56300">
    <property type="entry name" value="Metallo-dependent phosphatases"/>
    <property type="match status" value="1"/>
</dbReference>
<keyword evidence="3" id="KW-0547">Nucleotide-binding</keyword>
<dbReference type="Gene3D" id="3.90.780.10">
    <property type="entry name" value="5'-Nucleotidase, C-terminal domain"/>
    <property type="match status" value="1"/>
</dbReference>
<dbReference type="Proteomes" id="UP000215902">
    <property type="component" value="Unassembled WGS sequence"/>
</dbReference>
<evidence type="ECO:0000259" key="6">
    <source>
        <dbReference type="Pfam" id="PF02872"/>
    </source>
</evidence>
<dbReference type="Pfam" id="PF00149">
    <property type="entry name" value="Metallophos"/>
    <property type="match status" value="1"/>
</dbReference>
<dbReference type="SUPFAM" id="SSF55816">
    <property type="entry name" value="5'-nucleotidase (syn. UDP-sugar hydrolase), C-terminal domain"/>
    <property type="match status" value="1"/>
</dbReference>
<dbReference type="InterPro" id="IPR029052">
    <property type="entry name" value="Metallo-depent_PP-like"/>
</dbReference>
<sequence length="655" mass="72292">SGELTILHFNDVYNVEPGEEVGGAARFVTALRTYRHLSPLVLFSGDVFSPSTISTVTKGSHLIDVLKACSIDAACFGNHDFDFGIDNLVQCCAETGFPWLLSNIIDAETGEPLADAREFVCIQHASSGLKVGIIGLVELEWVDTLSSIDADDIEFFDFCELGEELAKQLKEGPEACDLVLALTHMRWPNDRKLARAARYIDVILGGHDHNYGIEFVNNRLILKSGTDFRQFTVVTLAAPSRSTCTTGQPSIPLEIRLETVDVVGSRFAEDPTVAKAIAGHVTNLERSMQRELGSIDCPLECRFSHVRTQETNLGNLFTDIVLTALQADFVLVNSGSFRADCVLPAGPFRLGDLHRVLPMLDPMVVLEIDAKGVLSVLENGVSQWPALEGRFPQVSGIKFRFDGSRPAGSRVDPSSVRIGGRKLRSDAVYRMATKQYLYTGRDGYDMLPNCRLLVDDEEGPIWSVAVQNYFLASAVLHGWQQLRNQRHRHRLISMQRRRTLTGQVSVSLAARLEVVATAAATANANEADPSDETVADAGFDLSAVTDAAGCEGQVMKNRRSSEGSQRAKTTRERWAMVRRRVLMDREEAKLLSDRRPLCPQVEGRIVQGTWSETEEPDEEEEEQDEQRAVDEIKDEDLVDLELSAANAGATVDLKQ</sequence>
<dbReference type="PRINTS" id="PR01607">
    <property type="entry name" value="APYRASEFAMLY"/>
</dbReference>
<accession>A0A267GVB6</accession>
<dbReference type="AlphaFoldDB" id="A0A267GVB6"/>
<feature type="domain" description="Calcineurin-like phosphoesterase" evidence="5">
    <location>
        <begin position="5"/>
        <end position="211"/>
    </location>
</feature>
<evidence type="ECO:0008006" key="9">
    <source>
        <dbReference type="Google" id="ProtNLM"/>
    </source>
</evidence>
<dbReference type="Gene3D" id="3.60.21.10">
    <property type="match status" value="1"/>
</dbReference>
<feature type="region of interest" description="Disordered" evidence="4">
    <location>
        <begin position="605"/>
        <end position="629"/>
    </location>
</feature>
<dbReference type="GO" id="GO:0000166">
    <property type="term" value="F:nucleotide binding"/>
    <property type="evidence" value="ECO:0007669"/>
    <property type="project" value="UniProtKB-KW"/>
</dbReference>
<dbReference type="GO" id="GO:0009166">
    <property type="term" value="P:nucleotide catabolic process"/>
    <property type="evidence" value="ECO:0007669"/>
    <property type="project" value="InterPro"/>
</dbReference>
<reference evidence="7 8" key="1">
    <citation type="submission" date="2017-06" db="EMBL/GenBank/DDBJ databases">
        <title>A platform for efficient transgenesis in Macrostomum lignano, a flatworm model organism for stem cell research.</title>
        <authorList>
            <person name="Berezikov E."/>
        </authorList>
    </citation>
    <scope>NUCLEOTIDE SEQUENCE [LARGE SCALE GENOMIC DNA]</scope>
    <source>
        <strain evidence="7">DV1</strain>
        <tissue evidence="7">Whole organism</tissue>
    </source>
</reference>
<gene>
    <name evidence="7" type="ORF">BOX15_Mlig006698g2</name>
</gene>
<evidence type="ECO:0000256" key="4">
    <source>
        <dbReference type="SAM" id="MobiDB-lite"/>
    </source>
</evidence>
<evidence type="ECO:0000256" key="3">
    <source>
        <dbReference type="RuleBase" id="RU362119"/>
    </source>
</evidence>
<feature type="non-terminal residue" evidence="7">
    <location>
        <position position="1"/>
    </location>
</feature>
<dbReference type="InterPro" id="IPR008334">
    <property type="entry name" value="5'-Nucleotdase_C"/>
</dbReference>
<dbReference type="InterPro" id="IPR036907">
    <property type="entry name" value="5'-Nucleotdase_C_sf"/>
</dbReference>
<evidence type="ECO:0000256" key="2">
    <source>
        <dbReference type="ARBA" id="ARBA00022729"/>
    </source>
</evidence>
<keyword evidence="3" id="KW-0378">Hydrolase</keyword>
<dbReference type="InterPro" id="IPR004843">
    <property type="entry name" value="Calcineurin-like_PHP"/>
</dbReference>
<evidence type="ECO:0000256" key="1">
    <source>
        <dbReference type="ARBA" id="ARBA00006654"/>
    </source>
</evidence>
<dbReference type="EMBL" id="NIVC01000130">
    <property type="protein sequence ID" value="PAA89971.1"/>
    <property type="molecule type" value="Genomic_DNA"/>
</dbReference>
<organism evidence="7 8">
    <name type="scientific">Macrostomum lignano</name>
    <dbReference type="NCBI Taxonomy" id="282301"/>
    <lineage>
        <taxon>Eukaryota</taxon>
        <taxon>Metazoa</taxon>
        <taxon>Spiralia</taxon>
        <taxon>Lophotrochozoa</taxon>
        <taxon>Platyhelminthes</taxon>
        <taxon>Rhabditophora</taxon>
        <taxon>Macrostomorpha</taxon>
        <taxon>Macrostomida</taxon>
        <taxon>Macrostomidae</taxon>
        <taxon>Macrostomum</taxon>
    </lineage>
</organism>
<keyword evidence="8" id="KW-1185">Reference proteome</keyword>
<dbReference type="PANTHER" id="PTHR11575:SF48">
    <property type="entry name" value="5'-NUCLEOTIDASE"/>
    <property type="match status" value="1"/>
</dbReference>
<dbReference type="Pfam" id="PF02872">
    <property type="entry name" value="5_nucleotid_C"/>
    <property type="match status" value="1"/>
</dbReference>
<keyword evidence="2" id="KW-0732">Signal</keyword>